<gene>
    <name evidence="3" type="ORF">DFH07DRAFT_779468</name>
</gene>
<reference evidence="3" key="1">
    <citation type="submission" date="2023-03" db="EMBL/GenBank/DDBJ databases">
        <title>Massive genome expansion in bonnet fungi (Mycena s.s.) driven by repeated elements and novel gene families across ecological guilds.</title>
        <authorList>
            <consortium name="Lawrence Berkeley National Laboratory"/>
            <person name="Harder C.B."/>
            <person name="Miyauchi S."/>
            <person name="Viragh M."/>
            <person name="Kuo A."/>
            <person name="Thoen E."/>
            <person name="Andreopoulos B."/>
            <person name="Lu D."/>
            <person name="Skrede I."/>
            <person name="Drula E."/>
            <person name="Henrissat B."/>
            <person name="Morin E."/>
            <person name="Kohler A."/>
            <person name="Barry K."/>
            <person name="LaButti K."/>
            <person name="Morin E."/>
            <person name="Salamov A."/>
            <person name="Lipzen A."/>
            <person name="Mereny Z."/>
            <person name="Hegedus B."/>
            <person name="Baldrian P."/>
            <person name="Stursova M."/>
            <person name="Weitz H."/>
            <person name="Taylor A."/>
            <person name="Grigoriev I.V."/>
            <person name="Nagy L.G."/>
            <person name="Martin F."/>
            <person name="Kauserud H."/>
        </authorList>
    </citation>
    <scope>NUCLEOTIDE SEQUENCE</scope>
    <source>
        <strain evidence="3">CBHHK188m</strain>
    </source>
</reference>
<protein>
    <submittedName>
        <fullName evidence="3">Uncharacterized protein</fullName>
    </submittedName>
</protein>
<dbReference type="AlphaFoldDB" id="A0AAD7I833"/>
<keyword evidence="4" id="KW-1185">Reference proteome</keyword>
<keyword evidence="2" id="KW-0732">Signal</keyword>
<name>A0AAD7I833_9AGAR</name>
<dbReference type="Proteomes" id="UP001215280">
    <property type="component" value="Unassembled WGS sequence"/>
</dbReference>
<comment type="caution">
    <text evidence="3">The sequence shown here is derived from an EMBL/GenBank/DDBJ whole genome shotgun (WGS) entry which is preliminary data.</text>
</comment>
<feature type="compositionally biased region" description="Basic residues" evidence="1">
    <location>
        <begin position="154"/>
        <end position="169"/>
    </location>
</feature>
<proteinExistence type="predicted"/>
<feature type="region of interest" description="Disordered" evidence="1">
    <location>
        <begin position="139"/>
        <end position="177"/>
    </location>
</feature>
<feature type="chain" id="PRO_5041970308" evidence="2">
    <location>
        <begin position="22"/>
        <end position="177"/>
    </location>
</feature>
<dbReference type="EMBL" id="JARJLG010000145">
    <property type="protein sequence ID" value="KAJ7737177.1"/>
    <property type="molecule type" value="Genomic_DNA"/>
</dbReference>
<evidence type="ECO:0000256" key="1">
    <source>
        <dbReference type="SAM" id="MobiDB-lite"/>
    </source>
</evidence>
<evidence type="ECO:0000256" key="2">
    <source>
        <dbReference type="SAM" id="SignalP"/>
    </source>
</evidence>
<accession>A0AAD7I833</accession>
<sequence length="177" mass="19614">MKFTVSHIAFLALSLAGLAICIPAPAIASVRLQEPLHQGQPQETSVLLFGSDKTYQITWSGDGCLDWALDVPFYVAEGCALLYQSTGCNGAHVEIRAGERKERVVDDHEGVLGQRVLNSHSSIPSMLRTYSELAQRAEVERSDGRARSTSETIRRRRPTIRLRRSRKKGFANSRHGP</sequence>
<evidence type="ECO:0000313" key="4">
    <source>
        <dbReference type="Proteomes" id="UP001215280"/>
    </source>
</evidence>
<organism evidence="3 4">
    <name type="scientific">Mycena maculata</name>
    <dbReference type="NCBI Taxonomy" id="230809"/>
    <lineage>
        <taxon>Eukaryota</taxon>
        <taxon>Fungi</taxon>
        <taxon>Dikarya</taxon>
        <taxon>Basidiomycota</taxon>
        <taxon>Agaricomycotina</taxon>
        <taxon>Agaricomycetes</taxon>
        <taxon>Agaricomycetidae</taxon>
        <taxon>Agaricales</taxon>
        <taxon>Marasmiineae</taxon>
        <taxon>Mycenaceae</taxon>
        <taxon>Mycena</taxon>
    </lineage>
</organism>
<feature type="signal peptide" evidence="2">
    <location>
        <begin position="1"/>
        <end position="21"/>
    </location>
</feature>
<evidence type="ECO:0000313" key="3">
    <source>
        <dbReference type="EMBL" id="KAJ7737177.1"/>
    </source>
</evidence>
<feature type="compositionally biased region" description="Basic and acidic residues" evidence="1">
    <location>
        <begin position="139"/>
        <end position="148"/>
    </location>
</feature>